<dbReference type="InterPro" id="IPR035965">
    <property type="entry name" value="PAS-like_dom_sf"/>
</dbReference>
<dbReference type="NCBIfam" id="TIGR00254">
    <property type="entry name" value="GGDEF"/>
    <property type="match status" value="1"/>
</dbReference>
<evidence type="ECO:0000313" key="3">
    <source>
        <dbReference type="EMBL" id="TCV85384.1"/>
    </source>
</evidence>
<protein>
    <submittedName>
        <fullName evidence="3">Diguanylate cyclase (GGDEF)-like protein</fullName>
    </submittedName>
</protein>
<dbReference type="InterPro" id="IPR001633">
    <property type="entry name" value="EAL_dom"/>
</dbReference>
<dbReference type="InterPro" id="IPR052155">
    <property type="entry name" value="Biofilm_reg_signaling"/>
</dbReference>
<proteinExistence type="predicted"/>
<dbReference type="InterPro" id="IPR000160">
    <property type="entry name" value="GGDEF_dom"/>
</dbReference>
<dbReference type="Gene3D" id="3.30.450.20">
    <property type="entry name" value="PAS domain"/>
    <property type="match status" value="1"/>
</dbReference>
<dbReference type="InterPro" id="IPR043128">
    <property type="entry name" value="Rev_trsase/Diguanyl_cyclase"/>
</dbReference>
<dbReference type="PANTHER" id="PTHR44757">
    <property type="entry name" value="DIGUANYLATE CYCLASE DGCP"/>
    <property type="match status" value="1"/>
</dbReference>
<organism evidence="3 4">
    <name type="scientific">Sulfurirhabdus autotrophica</name>
    <dbReference type="NCBI Taxonomy" id="1706046"/>
    <lineage>
        <taxon>Bacteria</taxon>
        <taxon>Pseudomonadati</taxon>
        <taxon>Pseudomonadota</taxon>
        <taxon>Betaproteobacteria</taxon>
        <taxon>Nitrosomonadales</taxon>
        <taxon>Sulfuricellaceae</taxon>
        <taxon>Sulfurirhabdus</taxon>
    </lineage>
</organism>
<comment type="caution">
    <text evidence="3">The sequence shown here is derived from an EMBL/GenBank/DDBJ whole genome shotgun (WGS) entry which is preliminary data.</text>
</comment>
<keyword evidence="4" id="KW-1185">Reference proteome</keyword>
<dbReference type="SUPFAM" id="SSF55785">
    <property type="entry name" value="PYP-like sensor domain (PAS domain)"/>
    <property type="match status" value="1"/>
</dbReference>
<dbReference type="Gene3D" id="3.30.70.270">
    <property type="match status" value="1"/>
</dbReference>
<dbReference type="PANTHER" id="PTHR44757:SF4">
    <property type="entry name" value="DIGUANYLATE CYCLASE DGCE-RELATED"/>
    <property type="match status" value="1"/>
</dbReference>
<feature type="domain" description="EAL" evidence="1">
    <location>
        <begin position="326"/>
        <end position="581"/>
    </location>
</feature>
<dbReference type="SUPFAM" id="SSF141868">
    <property type="entry name" value="EAL domain-like"/>
    <property type="match status" value="1"/>
</dbReference>
<dbReference type="SMART" id="SM00052">
    <property type="entry name" value="EAL"/>
    <property type="match status" value="1"/>
</dbReference>
<name>A0A4R3Y4R3_9PROT</name>
<evidence type="ECO:0000259" key="1">
    <source>
        <dbReference type="PROSITE" id="PS50883"/>
    </source>
</evidence>
<dbReference type="InterPro" id="IPR035919">
    <property type="entry name" value="EAL_sf"/>
</dbReference>
<dbReference type="SMART" id="SM00267">
    <property type="entry name" value="GGDEF"/>
    <property type="match status" value="1"/>
</dbReference>
<dbReference type="Gene3D" id="3.20.20.450">
    <property type="entry name" value="EAL domain"/>
    <property type="match status" value="1"/>
</dbReference>
<gene>
    <name evidence="3" type="ORF">EDC63_10955</name>
</gene>
<dbReference type="AlphaFoldDB" id="A0A4R3Y4R3"/>
<dbReference type="SUPFAM" id="SSF55073">
    <property type="entry name" value="Nucleotide cyclase"/>
    <property type="match status" value="1"/>
</dbReference>
<accession>A0A4R3Y4R3</accession>
<reference evidence="3 4" key="1">
    <citation type="submission" date="2019-03" db="EMBL/GenBank/DDBJ databases">
        <title>Genomic Encyclopedia of Type Strains, Phase IV (KMG-IV): sequencing the most valuable type-strain genomes for metagenomic binning, comparative biology and taxonomic classification.</title>
        <authorList>
            <person name="Goeker M."/>
        </authorList>
    </citation>
    <scope>NUCLEOTIDE SEQUENCE [LARGE SCALE GENOMIC DNA]</scope>
    <source>
        <strain evidence="3 4">DSM 100309</strain>
    </source>
</reference>
<dbReference type="OrthoDB" id="9813903at2"/>
<dbReference type="Pfam" id="PF00563">
    <property type="entry name" value="EAL"/>
    <property type="match status" value="1"/>
</dbReference>
<dbReference type="PROSITE" id="PS50883">
    <property type="entry name" value="EAL"/>
    <property type="match status" value="1"/>
</dbReference>
<feature type="domain" description="GGDEF" evidence="2">
    <location>
        <begin position="183"/>
        <end position="316"/>
    </location>
</feature>
<dbReference type="InterPro" id="IPR029787">
    <property type="entry name" value="Nucleotide_cyclase"/>
</dbReference>
<dbReference type="GO" id="GO:0003824">
    <property type="term" value="F:catalytic activity"/>
    <property type="evidence" value="ECO:0007669"/>
    <property type="project" value="UniProtKB-ARBA"/>
</dbReference>
<dbReference type="CDD" id="cd01949">
    <property type="entry name" value="GGDEF"/>
    <property type="match status" value="1"/>
</dbReference>
<dbReference type="CDD" id="cd01948">
    <property type="entry name" value="EAL"/>
    <property type="match status" value="1"/>
</dbReference>
<dbReference type="Pfam" id="PF00990">
    <property type="entry name" value="GGDEF"/>
    <property type="match status" value="1"/>
</dbReference>
<dbReference type="PROSITE" id="PS50887">
    <property type="entry name" value="GGDEF"/>
    <property type="match status" value="1"/>
</dbReference>
<sequence length="581" mass="66249">MPISTHVKNLPDAPVRPEEDKDFYLALLRAYIDSANDGIFVLCDEMKFHVANNLLASWLGESENILTSHNNRFPITHFIGSAENNEMFTMQFNKALSGQPVRFECRIFPIQANARWVEISMNKVNMEHGNLVIGVMRDYTEHKLAIARIERQAIHDELTGLINRREFSKRLDNLLENAITHNTNHSLLYMDLDQFKVVNDTCGHIAGDELLRQLSTLIKTKVRHSDTLARLGGDEFGVLLEDCSLKESMEVAEILRQTISGFRFHWQEKRFEIGVSIGVAPIDANCVNTADILSSADAACYIAKDKGRNRIQSYVGAEELTHKRGEMNWISRITHAFEEHRFRLYYQNIIPISATIPCIEHREVLLRMIDEKGKLLSPGELVHAAEKYNLMPTIDRWVIRTLFARNSGHWRKILKKNPQGETETNFFCSVNLSGASLNDDYFLDFLRDQIEEHDIPPNAICFEITETMAINNLHKVSSFIQELKPIGFRFALDDFGSGMSSFTYLKSLPVDFLKIDGALVKGIATNKIDYCMVDSINRIAQEIGIMTIAEYVENDAILEKLRTIGVNYAQGYGIHKPETLF</sequence>
<dbReference type="FunFam" id="3.30.70.270:FF:000001">
    <property type="entry name" value="Diguanylate cyclase domain protein"/>
    <property type="match status" value="1"/>
</dbReference>
<evidence type="ECO:0000313" key="4">
    <source>
        <dbReference type="Proteomes" id="UP000295367"/>
    </source>
</evidence>
<dbReference type="RefSeq" id="WP_124946751.1">
    <property type="nucleotide sequence ID" value="NZ_BHVT01000039.1"/>
</dbReference>
<dbReference type="EMBL" id="SMCO01000009">
    <property type="protein sequence ID" value="TCV85384.1"/>
    <property type="molecule type" value="Genomic_DNA"/>
</dbReference>
<dbReference type="Proteomes" id="UP000295367">
    <property type="component" value="Unassembled WGS sequence"/>
</dbReference>
<evidence type="ECO:0000259" key="2">
    <source>
        <dbReference type="PROSITE" id="PS50887"/>
    </source>
</evidence>